<keyword evidence="3" id="KW-0863">Zinc-finger</keyword>
<evidence type="ECO:0000313" key="7">
    <source>
        <dbReference type="RefSeq" id="XP_026684496.1"/>
    </source>
</evidence>
<evidence type="ECO:0000313" key="6">
    <source>
        <dbReference type="Proteomes" id="UP000079169"/>
    </source>
</evidence>
<dbReference type="InterPro" id="IPR023696">
    <property type="entry name" value="Ureohydrolase_dom_sf"/>
</dbReference>
<dbReference type="InterPro" id="IPR013083">
    <property type="entry name" value="Znf_RING/FYVE/PHD"/>
</dbReference>
<name>A0A3Q0J7R4_DIACI</name>
<feature type="compositionally biased region" description="Polar residues" evidence="4">
    <location>
        <begin position="433"/>
        <end position="448"/>
    </location>
</feature>
<evidence type="ECO:0000256" key="3">
    <source>
        <dbReference type="PROSITE-ProRule" id="PRU00502"/>
    </source>
</evidence>
<feature type="domain" description="UBP-type" evidence="5">
    <location>
        <begin position="739"/>
        <end position="826"/>
    </location>
</feature>
<evidence type="ECO:0000256" key="2">
    <source>
        <dbReference type="ARBA" id="ARBA00048287"/>
    </source>
</evidence>
<dbReference type="STRING" id="121845.A0A3Q0J7R4"/>
<dbReference type="InterPro" id="IPR001607">
    <property type="entry name" value="Znf_UBP"/>
</dbReference>
<accession>A0A3Q0J7R4</accession>
<protein>
    <submittedName>
        <fullName evidence="7">Histone deacetylase 6-like</fullName>
    </submittedName>
</protein>
<dbReference type="PANTHER" id="PTHR10625">
    <property type="entry name" value="HISTONE DEACETYLASE HDAC1-RELATED"/>
    <property type="match status" value="1"/>
</dbReference>
<dbReference type="Gene3D" id="3.30.40.10">
    <property type="entry name" value="Zinc/RING finger domain, C3HC4 (zinc finger)"/>
    <property type="match status" value="1"/>
</dbReference>
<evidence type="ECO:0000259" key="5">
    <source>
        <dbReference type="PROSITE" id="PS50271"/>
    </source>
</evidence>
<dbReference type="GO" id="GO:0000118">
    <property type="term" value="C:histone deacetylase complex"/>
    <property type="evidence" value="ECO:0007669"/>
    <property type="project" value="TreeGrafter"/>
</dbReference>
<feature type="region of interest" description="Disordered" evidence="4">
    <location>
        <begin position="430"/>
        <end position="495"/>
    </location>
</feature>
<dbReference type="PRINTS" id="PR01270">
    <property type="entry name" value="HDASUPER"/>
</dbReference>
<dbReference type="SUPFAM" id="SSF57850">
    <property type="entry name" value="RING/U-box"/>
    <property type="match status" value="1"/>
</dbReference>
<dbReference type="RefSeq" id="XP_026684496.1">
    <property type="nucleotide sequence ID" value="XM_026828695.1"/>
</dbReference>
<dbReference type="InterPro" id="IPR023801">
    <property type="entry name" value="His_deacetylse_dom"/>
</dbReference>
<comment type="similarity">
    <text evidence="1">Belongs to the histone deacetylase family. HD type 2 subfamily.</text>
</comment>
<evidence type="ECO:0000256" key="4">
    <source>
        <dbReference type="SAM" id="MobiDB-lite"/>
    </source>
</evidence>
<organism evidence="6 7">
    <name type="scientific">Diaphorina citri</name>
    <name type="common">Asian citrus psyllid</name>
    <dbReference type="NCBI Taxonomy" id="121845"/>
    <lineage>
        <taxon>Eukaryota</taxon>
        <taxon>Metazoa</taxon>
        <taxon>Ecdysozoa</taxon>
        <taxon>Arthropoda</taxon>
        <taxon>Hexapoda</taxon>
        <taxon>Insecta</taxon>
        <taxon>Pterygota</taxon>
        <taxon>Neoptera</taxon>
        <taxon>Paraneoptera</taxon>
        <taxon>Hemiptera</taxon>
        <taxon>Sternorrhyncha</taxon>
        <taxon>Psylloidea</taxon>
        <taxon>Psyllidae</taxon>
        <taxon>Diaphorininae</taxon>
        <taxon>Diaphorina</taxon>
    </lineage>
</organism>
<sequence>MIDTRLLSPPHKVSLIYNELMLKHPLFPCPNFRCKELGLVQRCKFIQPREATQEEILKKHTIEQIELLATTEGSTDVDALEQLSSHYDAIYIHPSSYKLSLLSAGSTIELVDNICRGEIKNGMAVIRPPGHHAMKSEYCGYCFFNNVALAAQHALDNTSVSRVLIVDWDVHHGQATQQMFYNDNRVVYFSIHRYEHGTFWPNLRESEYDHIGEGIGKGYNFNIPLNKTHMKDADYMAVFHQVLLPMVAELCFAQGKVAVILEGGYCLKSLAEGAALTLRALLDDPCPNFETLGTPSERYQVAIPTAQNTRLLSPPHKVSLIYNELNNESTAESSKKQSENSTPSPQDANDESREESSKKQSLDMPGPSTSSQSSAEKKQTLSDYLAENAKETISSHKAYWSSLKFLVALPENKLLSDYAQLDLPMSKLKLTEDSTSSPQEANNESTAESSKKQSENSTPSPQDANDESREESSKKQSLDMPGPSTSSQSNAEKKQTLSDYLAENAKFVFQKGMSDPEYIAAFQQVILPIAYQFNPELVLVSAGYDACVNDPLGGCKVSPEAYAHFTHWLKALAQGRIILALEGGYNISSISYAMTLCTKALLGDPLPLLESDLDINSSAVTSIKTILNCIYEHRPYWNCYKFQDISTEGAHSSPLHIPRAEFKYEGNPKQEIYATRDCYPIQSQEFVRLCDERLDSLIAKQPSRVSSIFEKHKEFGLLERIHLLKALVNEEMFLVTPLADCPHTPLVAPVPQSGVDVKAPCVDCASVAENWVCLICYQVRCGRYIEEHSMLHVVSTEHPLALSFADLSVWCYVCEAYVDNHVCNEF</sequence>
<dbReference type="KEGG" id="dci:103516239"/>
<comment type="catalytic activity">
    <reaction evidence="2">
        <text>N(6)-acetyl-L-lysyl-[histone] + H2O = L-lysyl-[histone] + acetate</text>
        <dbReference type="Rhea" id="RHEA:58196"/>
        <dbReference type="Rhea" id="RHEA-COMP:9845"/>
        <dbReference type="Rhea" id="RHEA-COMP:11338"/>
        <dbReference type="ChEBI" id="CHEBI:15377"/>
        <dbReference type="ChEBI" id="CHEBI:29969"/>
        <dbReference type="ChEBI" id="CHEBI:30089"/>
        <dbReference type="ChEBI" id="CHEBI:61930"/>
        <dbReference type="EC" id="3.5.1.98"/>
    </reaction>
</comment>
<dbReference type="PANTHER" id="PTHR10625:SF38">
    <property type="entry name" value="HISTONE DEACETYLASE 6, ISOFORM G"/>
    <property type="match status" value="1"/>
</dbReference>
<gene>
    <name evidence="7" type="primary">LOC103516239</name>
</gene>
<dbReference type="Proteomes" id="UP000079169">
    <property type="component" value="Unplaced"/>
</dbReference>
<proteinExistence type="inferred from homology"/>
<evidence type="ECO:0000256" key="1">
    <source>
        <dbReference type="ARBA" id="ARBA00007738"/>
    </source>
</evidence>
<dbReference type="InterPro" id="IPR000286">
    <property type="entry name" value="HDACs"/>
</dbReference>
<dbReference type="PaxDb" id="121845-A0A3Q0J7R4"/>
<dbReference type="PROSITE" id="PS50271">
    <property type="entry name" value="ZF_UBP"/>
    <property type="match status" value="1"/>
</dbReference>
<dbReference type="SUPFAM" id="SSF52768">
    <property type="entry name" value="Arginase/deacetylase"/>
    <property type="match status" value="2"/>
</dbReference>
<dbReference type="GO" id="GO:0141221">
    <property type="term" value="F:histone deacetylase activity, hydrolytic mechanism"/>
    <property type="evidence" value="ECO:0007669"/>
    <property type="project" value="UniProtKB-EC"/>
</dbReference>
<dbReference type="Pfam" id="PF00850">
    <property type="entry name" value="Hist_deacetyl"/>
    <property type="match status" value="2"/>
</dbReference>
<dbReference type="InterPro" id="IPR037138">
    <property type="entry name" value="His_deacetylse_dom_sf"/>
</dbReference>
<keyword evidence="3" id="KW-0862">Zinc</keyword>
<dbReference type="GO" id="GO:0040029">
    <property type="term" value="P:epigenetic regulation of gene expression"/>
    <property type="evidence" value="ECO:0007669"/>
    <property type="project" value="TreeGrafter"/>
</dbReference>
<dbReference type="GO" id="GO:0008270">
    <property type="term" value="F:zinc ion binding"/>
    <property type="evidence" value="ECO:0007669"/>
    <property type="project" value="UniProtKB-KW"/>
</dbReference>
<dbReference type="SMART" id="SM00290">
    <property type="entry name" value="ZnF_UBP"/>
    <property type="match status" value="1"/>
</dbReference>
<dbReference type="Pfam" id="PF02148">
    <property type="entry name" value="zf-UBP"/>
    <property type="match status" value="1"/>
</dbReference>
<keyword evidence="6" id="KW-1185">Reference proteome</keyword>
<keyword evidence="3" id="KW-0479">Metal-binding</keyword>
<reference evidence="7" key="1">
    <citation type="submission" date="2025-08" db="UniProtKB">
        <authorList>
            <consortium name="RefSeq"/>
        </authorList>
    </citation>
    <scope>IDENTIFICATION</scope>
</reference>
<feature type="region of interest" description="Disordered" evidence="4">
    <location>
        <begin position="327"/>
        <end position="379"/>
    </location>
</feature>
<feature type="compositionally biased region" description="Basic and acidic residues" evidence="4">
    <location>
        <begin position="466"/>
        <end position="477"/>
    </location>
</feature>
<dbReference type="GeneID" id="103516239"/>
<dbReference type="AlphaFoldDB" id="A0A3Q0J7R4"/>
<dbReference type="Gene3D" id="3.40.800.20">
    <property type="entry name" value="Histone deacetylase domain"/>
    <property type="match status" value="3"/>
</dbReference>
<feature type="compositionally biased region" description="Basic and acidic residues" evidence="4">
    <location>
        <begin position="350"/>
        <end position="361"/>
    </location>
</feature>